<dbReference type="InterPro" id="IPR050471">
    <property type="entry name" value="AB_hydrolase"/>
</dbReference>
<evidence type="ECO:0008006" key="3">
    <source>
        <dbReference type="Google" id="ProtNLM"/>
    </source>
</evidence>
<dbReference type="InterPro" id="IPR029058">
    <property type="entry name" value="AB_hydrolase_fold"/>
</dbReference>
<organism evidence="1 2">
    <name type="scientific">Coleophoma crateriformis</name>
    <dbReference type="NCBI Taxonomy" id="565419"/>
    <lineage>
        <taxon>Eukaryota</taxon>
        <taxon>Fungi</taxon>
        <taxon>Dikarya</taxon>
        <taxon>Ascomycota</taxon>
        <taxon>Pezizomycotina</taxon>
        <taxon>Leotiomycetes</taxon>
        <taxon>Helotiales</taxon>
        <taxon>Dermateaceae</taxon>
        <taxon>Coleophoma</taxon>
    </lineage>
</organism>
<dbReference type="AlphaFoldDB" id="A0A3D8QBL5"/>
<gene>
    <name evidence="1" type="ORF">BP5796_12093</name>
</gene>
<name>A0A3D8QBL5_9HELO</name>
<sequence length="290" mass="31418">MAQQLNLPDGRNLDYLVSGAKDGVPLVWIHGTPGAYMPPPSLVTACEKKGIMVISFSRAGYGSSTRKQGRQIVDYVADTQALIDHLGVERCLVGGPHSLVSAARLRGCVAALCVAGVAPYDAEGLDFLAGQGEDNIEEFNAALRGEDELQKFCVASRTEMLKGDVAAMVEAISSLLPKVDKDAMMNGAVMGEYLFATTNEGLKVSADGWVDDTMSFLKPWGFEFSEIKVPVIVYQGSEDKMVPYAHGEWLVKHLPQEKLSKHLMQGQGHVSIFLGQEDKMLDELLDAAKL</sequence>
<comment type="caution">
    <text evidence="1">The sequence shown here is derived from an EMBL/GenBank/DDBJ whole genome shotgun (WGS) entry which is preliminary data.</text>
</comment>
<dbReference type="Gene3D" id="3.40.50.1820">
    <property type="entry name" value="alpha/beta hydrolase"/>
    <property type="match status" value="1"/>
</dbReference>
<dbReference type="SUPFAM" id="SSF53474">
    <property type="entry name" value="alpha/beta-Hydrolases"/>
    <property type="match status" value="1"/>
</dbReference>
<proteinExistence type="predicted"/>
<dbReference type="PANTHER" id="PTHR43433">
    <property type="entry name" value="HYDROLASE, ALPHA/BETA FOLD FAMILY PROTEIN"/>
    <property type="match status" value="1"/>
</dbReference>
<dbReference type="PANTHER" id="PTHR43433:SF5">
    <property type="entry name" value="AB HYDROLASE-1 DOMAIN-CONTAINING PROTEIN"/>
    <property type="match status" value="1"/>
</dbReference>
<dbReference type="OrthoDB" id="10249433at2759"/>
<accession>A0A3D8QBL5</accession>
<evidence type="ECO:0000313" key="2">
    <source>
        <dbReference type="Proteomes" id="UP000256328"/>
    </source>
</evidence>
<dbReference type="EMBL" id="PDLN01000020">
    <property type="protein sequence ID" value="RDW59169.1"/>
    <property type="molecule type" value="Genomic_DNA"/>
</dbReference>
<evidence type="ECO:0000313" key="1">
    <source>
        <dbReference type="EMBL" id="RDW59169.1"/>
    </source>
</evidence>
<reference evidence="1 2" key="1">
    <citation type="journal article" date="2018" name="IMA Fungus">
        <title>IMA Genome-F 9: Draft genome sequence of Annulohypoxylon stygium, Aspergillus mulundensis, Berkeleyomyces basicola (syn. Thielaviopsis basicola), Ceratocystis smalleyi, two Cercospora beticola strains, Coleophoma cylindrospora, Fusarium fracticaudum, Phialophora cf. hyalina, and Morchella septimelata.</title>
        <authorList>
            <person name="Wingfield B.D."/>
            <person name="Bills G.F."/>
            <person name="Dong Y."/>
            <person name="Huang W."/>
            <person name="Nel W.J."/>
            <person name="Swalarsk-Parry B.S."/>
            <person name="Vaghefi N."/>
            <person name="Wilken P.M."/>
            <person name="An Z."/>
            <person name="de Beer Z.W."/>
            <person name="De Vos L."/>
            <person name="Chen L."/>
            <person name="Duong T.A."/>
            <person name="Gao Y."/>
            <person name="Hammerbacher A."/>
            <person name="Kikkert J.R."/>
            <person name="Li Y."/>
            <person name="Li H."/>
            <person name="Li K."/>
            <person name="Li Q."/>
            <person name="Liu X."/>
            <person name="Ma X."/>
            <person name="Naidoo K."/>
            <person name="Pethybridge S.J."/>
            <person name="Sun J."/>
            <person name="Steenkamp E.T."/>
            <person name="van der Nest M.A."/>
            <person name="van Wyk S."/>
            <person name="Wingfield M.J."/>
            <person name="Xiong C."/>
            <person name="Yue Q."/>
            <person name="Zhang X."/>
        </authorList>
    </citation>
    <scope>NUCLEOTIDE SEQUENCE [LARGE SCALE GENOMIC DNA]</scope>
    <source>
        <strain evidence="1 2">BP5796</strain>
    </source>
</reference>
<protein>
    <recommendedName>
        <fullName evidence="3">AB hydrolase-1 domain-containing protein</fullName>
    </recommendedName>
</protein>
<dbReference type="Proteomes" id="UP000256328">
    <property type="component" value="Unassembled WGS sequence"/>
</dbReference>
<keyword evidence="2" id="KW-1185">Reference proteome</keyword>